<dbReference type="AlphaFoldDB" id="A0AAV0XTY7"/>
<reference evidence="2 3" key="1">
    <citation type="submission" date="2023-01" db="EMBL/GenBank/DDBJ databases">
        <authorList>
            <person name="Whitehead M."/>
        </authorList>
    </citation>
    <scope>NUCLEOTIDE SEQUENCE [LARGE SCALE GENOMIC DNA]</scope>
</reference>
<dbReference type="EMBL" id="CARXXK010001017">
    <property type="protein sequence ID" value="CAI6372059.1"/>
    <property type="molecule type" value="Genomic_DNA"/>
</dbReference>
<comment type="caution">
    <text evidence="2">The sequence shown here is derived from an EMBL/GenBank/DDBJ whole genome shotgun (WGS) entry which is preliminary data.</text>
</comment>
<feature type="compositionally biased region" description="Polar residues" evidence="1">
    <location>
        <begin position="241"/>
        <end position="259"/>
    </location>
</feature>
<dbReference type="Proteomes" id="UP001160148">
    <property type="component" value="Unassembled WGS sequence"/>
</dbReference>
<evidence type="ECO:0000313" key="3">
    <source>
        <dbReference type="Proteomes" id="UP001160148"/>
    </source>
</evidence>
<keyword evidence="3" id="KW-1185">Reference proteome</keyword>
<sequence length="259" mass="28564">MPTTPNTKPVNTRSQSLKMSTNDDILKAINSLSTSQLSQFQELRTSISGLTSKVADLATENAAFRTEISDLRTRIDLLESRPVHPSDLSSVIFRESTERSKIEFNSIAYGVPESSANTAALRSEEDLHTLSNLLNSISIPVPTEPKLIRLGNSTAKKPRPLKIICQSKNDASQLIYKFNSQIRNGVSPTPGFRVVRDKTTLERDLLRQAHIDLEQKKDAGSTNLTISFVNGVPTVVKAVPKNTNPRGSNHRPNTTQPIH</sequence>
<proteinExistence type="predicted"/>
<organism evidence="2 3">
    <name type="scientific">Macrosiphum euphorbiae</name>
    <name type="common">potato aphid</name>
    <dbReference type="NCBI Taxonomy" id="13131"/>
    <lineage>
        <taxon>Eukaryota</taxon>
        <taxon>Metazoa</taxon>
        <taxon>Ecdysozoa</taxon>
        <taxon>Arthropoda</taxon>
        <taxon>Hexapoda</taxon>
        <taxon>Insecta</taxon>
        <taxon>Pterygota</taxon>
        <taxon>Neoptera</taxon>
        <taxon>Paraneoptera</taxon>
        <taxon>Hemiptera</taxon>
        <taxon>Sternorrhyncha</taxon>
        <taxon>Aphidomorpha</taxon>
        <taxon>Aphidoidea</taxon>
        <taxon>Aphididae</taxon>
        <taxon>Macrosiphini</taxon>
        <taxon>Macrosiphum</taxon>
    </lineage>
</organism>
<evidence type="ECO:0000256" key="1">
    <source>
        <dbReference type="SAM" id="MobiDB-lite"/>
    </source>
</evidence>
<accession>A0AAV0XTY7</accession>
<gene>
    <name evidence="2" type="ORF">MEUPH1_LOCUS25988</name>
</gene>
<protein>
    <submittedName>
        <fullName evidence="2">Uncharacterized protein</fullName>
    </submittedName>
</protein>
<feature type="region of interest" description="Disordered" evidence="1">
    <location>
        <begin position="239"/>
        <end position="259"/>
    </location>
</feature>
<evidence type="ECO:0000313" key="2">
    <source>
        <dbReference type="EMBL" id="CAI6372059.1"/>
    </source>
</evidence>
<name>A0AAV0XTY7_9HEMI</name>